<feature type="domain" description="NAD-dependent epimerase/dehydratase" evidence="3">
    <location>
        <begin position="3"/>
        <end position="235"/>
    </location>
</feature>
<dbReference type="InterPro" id="IPR010099">
    <property type="entry name" value="SDR39U1"/>
</dbReference>
<reference evidence="4" key="1">
    <citation type="journal article" date="2015" name="ISME J.">
        <title>Aquifer environment selects for microbial species cohorts in sediment and groundwater.</title>
        <authorList>
            <person name="Hug L.A."/>
            <person name="Thomas B.C."/>
            <person name="Brown C.T."/>
            <person name="Frischkorn K.R."/>
            <person name="Williams K.H."/>
            <person name="Tringe S.G."/>
            <person name="Banfield J.F."/>
        </authorList>
    </citation>
    <scope>NUCLEOTIDE SEQUENCE</scope>
</reference>
<evidence type="ECO:0000256" key="2">
    <source>
        <dbReference type="SAM" id="MobiDB-lite"/>
    </source>
</evidence>
<dbReference type="AlphaFoldDB" id="A0A0H4T8J2"/>
<dbReference type="PANTHER" id="PTHR11092:SF0">
    <property type="entry name" value="EPIMERASE FAMILY PROTEIN SDR39U1"/>
    <property type="match status" value="1"/>
</dbReference>
<dbReference type="SUPFAM" id="SSF51735">
    <property type="entry name" value="NAD(P)-binding Rossmann-fold domains"/>
    <property type="match status" value="1"/>
</dbReference>
<dbReference type="PANTHER" id="PTHR11092">
    <property type="entry name" value="SUGAR NUCLEOTIDE EPIMERASE RELATED"/>
    <property type="match status" value="1"/>
</dbReference>
<dbReference type="Pfam" id="PF01370">
    <property type="entry name" value="Epimerase"/>
    <property type="match status" value="1"/>
</dbReference>
<dbReference type="Gene3D" id="3.40.50.720">
    <property type="entry name" value="NAD(P)-binding Rossmann-like Domain"/>
    <property type="match status" value="1"/>
</dbReference>
<dbReference type="InterPro" id="IPR036291">
    <property type="entry name" value="NAD(P)-bd_dom_sf"/>
</dbReference>
<sequence length="296" mass="30862">MRVIVTGGTGLAGRALCAGLAADGHEVIVLSRRPEGAPKMPEGVRVVGWDGATARGWGELADGAEVVVNLAGESIGGNGLLSILFGRWTKEQQRRIVESRSNAGRAIVEAVRSAGRKPRLLIQASAAGYYGMRKDEELGEASEAGDSFLARTCLEWEAASEPVGAYGVRRVVVRSGVVLAVRGGILPMVVLPFRLFAGGPLGSGRQWFPWIHIADEVGAIRFLMAKDEASGAYNLTAGGKGDARARRPAPGATPPLGGGVRLPVPHHRVGAGGLAPSIAACPADPWNTAERWAAGR</sequence>
<organism evidence="4">
    <name type="scientific">uncultured Chloroflexi bacterium Rifle_16ft_4_minimus_450</name>
    <dbReference type="NCBI Taxonomy" id="1665075"/>
    <lineage>
        <taxon>Bacteria</taxon>
        <taxon>Bacillati</taxon>
        <taxon>Chloroflexota</taxon>
        <taxon>environmental samples</taxon>
    </lineage>
</organism>
<name>A0A0H4T8J2_9CHLR</name>
<protein>
    <recommendedName>
        <fullName evidence="3">NAD-dependent epimerase/dehydratase domain-containing protein</fullName>
    </recommendedName>
</protein>
<accession>A0A0H4T8J2</accession>
<evidence type="ECO:0000313" key="4">
    <source>
        <dbReference type="EMBL" id="AKQ04203.1"/>
    </source>
</evidence>
<comment type="similarity">
    <text evidence="1">Belongs to the NAD(P)-dependent epimerase/dehydratase family. SDR39U1 subfamily.</text>
</comment>
<dbReference type="EMBL" id="KT007032">
    <property type="protein sequence ID" value="AKQ04203.1"/>
    <property type="molecule type" value="Genomic_DNA"/>
</dbReference>
<evidence type="ECO:0000259" key="3">
    <source>
        <dbReference type="Pfam" id="PF01370"/>
    </source>
</evidence>
<dbReference type="NCBIfam" id="TIGR01777">
    <property type="entry name" value="yfcH"/>
    <property type="match status" value="1"/>
</dbReference>
<proteinExistence type="inferred from homology"/>
<evidence type="ECO:0000256" key="1">
    <source>
        <dbReference type="ARBA" id="ARBA00009353"/>
    </source>
</evidence>
<feature type="region of interest" description="Disordered" evidence="2">
    <location>
        <begin position="238"/>
        <end position="261"/>
    </location>
</feature>
<dbReference type="InterPro" id="IPR001509">
    <property type="entry name" value="Epimerase_deHydtase"/>
</dbReference>